<keyword evidence="2" id="KW-1185">Reference proteome</keyword>
<protein>
    <recommendedName>
        <fullName evidence="3">Lipoprotein</fullName>
    </recommendedName>
</protein>
<reference evidence="1 2" key="2">
    <citation type="journal article" date="2020" name="Int. J. Syst. Evol. Microbiol.">
        <title>Leptospira yasudae sp. nov. and Leptospira stimsonii sp. nov., two new species of the pathogenic group isolated from environmental sources.</title>
        <authorList>
            <person name="Casanovas-Massana A."/>
            <person name="Hamond C."/>
            <person name="Santos L.A."/>
            <person name="de Oliveira D."/>
            <person name="Hacker K.P."/>
            <person name="Balassiano I."/>
            <person name="Costa F."/>
            <person name="Medeiros M.A."/>
            <person name="Reis M.G."/>
            <person name="Ko A.I."/>
            <person name="Wunder E.A."/>
        </authorList>
    </citation>
    <scope>NUCLEOTIDE SEQUENCE [LARGE SCALE GENOMIC DNA]</scope>
    <source>
        <strain evidence="1 2">B21</strain>
    </source>
</reference>
<dbReference type="Gene3D" id="3.40.1000.10">
    <property type="entry name" value="Mog1/PsbP, alpha/beta/alpha sandwich"/>
    <property type="match status" value="1"/>
</dbReference>
<reference evidence="2" key="1">
    <citation type="submission" date="2018-05" db="EMBL/GenBank/DDBJ databases">
        <title>Leptospira yasudae sp. nov. and Leptospira stimsonii sp. nov., two pathogenic species of the genus Leptospira isolated from environmental sources.</title>
        <authorList>
            <person name="Casanovas-Massana A."/>
            <person name="Hamond C."/>
            <person name="Santos L.A."/>
            <person name="Hacker K.P."/>
            <person name="Balassiano I."/>
            <person name="Medeiros M.A."/>
            <person name="Reis M.G."/>
            <person name="Ko A.I."/>
            <person name="Wunder E.A."/>
        </authorList>
    </citation>
    <scope>NUCLEOTIDE SEQUENCE [LARGE SCALE GENOMIC DNA]</scope>
    <source>
        <strain evidence="2">B21</strain>
    </source>
</reference>
<sequence>MKKNPIRIVATLLVFAFVILNCKKEHALDPNAKVVQISSLGLGLNYEGWHFNDNPNLINQAKEVAANSDNTGTIKKALDVAGINFFLFEFPQGSPEAGMFNTNVNYTMEDLSRQPREISLDDYASAVTGLYPTVFQKYEMINPPQKSKIHGIESVLLESRFEQAIAGKNFKVHNYQRVFIVDKKAHVFTGTFLDKDAKTKGPKVLELLGKFEKL</sequence>
<accession>A0ABX9M928</accession>
<dbReference type="Proteomes" id="UP000285569">
    <property type="component" value="Unassembled WGS sequence"/>
</dbReference>
<dbReference type="NCBIfam" id="NF047501">
    <property type="entry name" value="lipo_LIC_13215"/>
    <property type="match status" value="1"/>
</dbReference>
<evidence type="ECO:0008006" key="3">
    <source>
        <dbReference type="Google" id="ProtNLM"/>
    </source>
</evidence>
<gene>
    <name evidence="1" type="ORF">DLM77_01215</name>
</gene>
<dbReference type="EMBL" id="QHCR01000001">
    <property type="protein sequence ID" value="RHX82115.1"/>
    <property type="molecule type" value="Genomic_DNA"/>
</dbReference>
<organism evidence="1 2">
    <name type="scientific">Leptospira yasudae</name>
    <dbReference type="NCBI Taxonomy" id="2202201"/>
    <lineage>
        <taxon>Bacteria</taxon>
        <taxon>Pseudomonadati</taxon>
        <taxon>Spirochaetota</taxon>
        <taxon>Spirochaetia</taxon>
        <taxon>Leptospirales</taxon>
        <taxon>Leptospiraceae</taxon>
        <taxon>Leptospira</taxon>
    </lineage>
</organism>
<evidence type="ECO:0000313" key="1">
    <source>
        <dbReference type="EMBL" id="RHX82115.1"/>
    </source>
</evidence>
<name>A0ABX9M928_9LEPT</name>
<dbReference type="RefSeq" id="WP_118954251.1">
    <property type="nucleotide sequence ID" value="NZ_QHCR01000001.1"/>
</dbReference>
<proteinExistence type="predicted"/>
<comment type="caution">
    <text evidence="1">The sequence shown here is derived from an EMBL/GenBank/DDBJ whole genome shotgun (WGS) entry which is preliminary data.</text>
</comment>
<evidence type="ECO:0000313" key="2">
    <source>
        <dbReference type="Proteomes" id="UP000285569"/>
    </source>
</evidence>